<proteinExistence type="predicted"/>
<keyword evidence="4" id="KW-1185">Reference proteome</keyword>
<reference evidence="3" key="1">
    <citation type="submission" date="2021-04" db="EMBL/GenBank/DDBJ databases">
        <title>Genome based classification of Actinospica acidithermotolerans sp. nov., an actinobacterium isolated from an Indonesian hot spring.</title>
        <authorList>
            <person name="Kusuma A.B."/>
            <person name="Putra K.E."/>
            <person name="Nafisah S."/>
            <person name="Loh J."/>
            <person name="Nouioui I."/>
            <person name="Goodfellow M."/>
        </authorList>
    </citation>
    <scope>NUCLEOTIDE SEQUENCE</scope>
    <source>
        <strain evidence="3">DSM 45618</strain>
    </source>
</reference>
<dbReference type="Pfam" id="PF13427">
    <property type="entry name" value="AadA_C"/>
    <property type="match status" value="1"/>
</dbReference>
<dbReference type="Proteomes" id="UP000677913">
    <property type="component" value="Unassembled WGS sequence"/>
</dbReference>
<comment type="caution">
    <text evidence="3">The sequence shown here is derived from an EMBL/GenBank/DDBJ whole genome shotgun (WGS) entry which is preliminary data.</text>
</comment>
<sequence length="127" mass="13889">MQLLVGRCPASTTLEVVVRAEACADLIPELSMAREFGRALHGAAPVDVIGSVPGRWIVQDGQHWLNRWLELTGDTENAAFMMLTACRMWRFAATGEHSFKTAAALWVLARDPSLMAVRQARSAGPAR</sequence>
<protein>
    <submittedName>
        <fullName evidence="3">DUF4111 domain-containing protein</fullName>
    </submittedName>
</protein>
<accession>A0A8J7WQM5</accession>
<gene>
    <name evidence="3" type="ORF">KGA66_27650</name>
</gene>
<evidence type="ECO:0000313" key="3">
    <source>
        <dbReference type="EMBL" id="MBS2966841.1"/>
    </source>
</evidence>
<dbReference type="GO" id="GO:0016740">
    <property type="term" value="F:transferase activity"/>
    <property type="evidence" value="ECO:0007669"/>
    <property type="project" value="UniProtKB-KW"/>
</dbReference>
<organism evidence="3 4">
    <name type="scientific">Actinocrinis puniceicyclus</name>
    <dbReference type="NCBI Taxonomy" id="977794"/>
    <lineage>
        <taxon>Bacteria</taxon>
        <taxon>Bacillati</taxon>
        <taxon>Actinomycetota</taxon>
        <taxon>Actinomycetes</taxon>
        <taxon>Catenulisporales</taxon>
        <taxon>Actinospicaceae</taxon>
        <taxon>Actinocrinis</taxon>
    </lineage>
</organism>
<keyword evidence="1" id="KW-0808">Transferase</keyword>
<dbReference type="RefSeq" id="WP_211472304.1">
    <property type="nucleotide sequence ID" value="NZ_JAGSXH010000206.1"/>
</dbReference>
<dbReference type="EMBL" id="JAGSXH010000206">
    <property type="protein sequence ID" value="MBS2966841.1"/>
    <property type="molecule type" value="Genomic_DNA"/>
</dbReference>
<dbReference type="InterPro" id="IPR025184">
    <property type="entry name" value="AadA_C"/>
</dbReference>
<evidence type="ECO:0000256" key="1">
    <source>
        <dbReference type="ARBA" id="ARBA00022679"/>
    </source>
</evidence>
<evidence type="ECO:0000313" key="4">
    <source>
        <dbReference type="Proteomes" id="UP000677913"/>
    </source>
</evidence>
<feature type="domain" description="Adenylyltransferase AadA C-terminal" evidence="2">
    <location>
        <begin position="49"/>
        <end position="112"/>
    </location>
</feature>
<dbReference type="AlphaFoldDB" id="A0A8J7WQM5"/>
<evidence type="ECO:0000259" key="2">
    <source>
        <dbReference type="Pfam" id="PF13427"/>
    </source>
</evidence>
<name>A0A8J7WQM5_9ACTN</name>